<dbReference type="RefSeq" id="WP_121772013.1">
    <property type="nucleotide sequence ID" value="NZ_RAWM01000337.1"/>
</dbReference>
<name>A0A3A8PI17_9BACT</name>
<organism evidence="1 2">
    <name type="scientific">Corallococcus interemptor</name>
    <dbReference type="NCBI Taxonomy" id="2316720"/>
    <lineage>
        <taxon>Bacteria</taxon>
        <taxon>Pseudomonadati</taxon>
        <taxon>Myxococcota</taxon>
        <taxon>Myxococcia</taxon>
        <taxon>Myxococcales</taxon>
        <taxon>Cystobacterineae</taxon>
        <taxon>Myxococcaceae</taxon>
        <taxon>Corallococcus</taxon>
    </lineage>
</organism>
<sequence>MRWLIGIFAVFVTLWCGWWFAGRYAILTGADQVIADQRAAGAELDLPGFGLSGFPSRFDLSVDSISWRDPSGRNAYEGGAAFAYAMSWKPWHLVFWLPDSQVVTLDGQVLQI</sequence>
<dbReference type="Pfam" id="PF09898">
    <property type="entry name" value="DUF2125"/>
    <property type="match status" value="1"/>
</dbReference>
<accession>A0A3A8PI17</accession>
<feature type="non-terminal residue" evidence="1">
    <location>
        <position position="112"/>
    </location>
</feature>
<dbReference type="InterPro" id="IPR018666">
    <property type="entry name" value="DUF2125"/>
</dbReference>
<gene>
    <name evidence="1" type="ORF">D7X96_39250</name>
</gene>
<comment type="caution">
    <text evidence="1">The sequence shown here is derived from an EMBL/GenBank/DDBJ whole genome shotgun (WGS) entry which is preliminary data.</text>
</comment>
<dbReference type="Proteomes" id="UP000282656">
    <property type="component" value="Unassembled WGS sequence"/>
</dbReference>
<evidence type="ECO:0000313" key="1">
    <source>
        <dbReference type="EMBL" id="RKH55963.1"/>
    </source>
</evidence>
<evidence type="ECO:0000313" key="2">
    <source>
        <dbReference type="Proteomes" id="UP000282656"/>
    </source>
</evidence>
<proteinExistence type="predicted"/>
<dbReference type="EMBL" id="RAWM01000337">
    <property type="protein sequence ID" value="RKH55963.1"/>
    <property type="molecule type" value="Genomic_DNA"/>
</dbReference>
<protein>
    <submittedName>
        <fullName evidence="1">DUF2125 domain-containing protein</fullName>
    </submittedName>
</protein>
<reference evidence="2" key="1">
    <citation type="submission" date="2018-09" db="EMBL/GenBank/DDBJ databases">
        <authorList>
            <person name="Livingstone P.G."/>
            <person name="Whitworth D.E."/>
        </authorList>
    </citation>
    <scope>NUCLEOTIDE SEQUENCE [LARGE SCALE GENOMIC DNA]</scope>
    <source>
        <strain evidence="2">AB047A</strain>
    </source>
</reference>
<dbReference type="AlphaFoldDB" id="A0A3A8PI17"/>
<keyword evidence="2" id="KW-1185">Reference proteome</keyword>